<reference evidence="20 21" key="1">
    <citation type="journal article" date="2014" name="Nat. Genet.">
        <title>Whole-genome sequence of a flatfish provides insights into ZW sex chromosome evolution and adaptation to a benthic lifestyle.</title>
        <authorList>
            <person name="Chen S."/>
            <person name="Zhang G."/>
            <person name="Shao C."/>
            <person name="Huang Q."/>
            <person name="Liu G."/>
            <person name="Zhang P."/>
            <person name="Song W."/>
            <person name="An N."/>
            <person name="Chalopin D."/>
            <person name="Volff J.N."/>
            <person name="Hong Y."/>
            <person name="Li Q."/>
            <person name="Sha Z."/>
            <person name="Zhou H."/>
            <person name="Xie M."/>
            <person name="Yu Q."/>
            <person name="Liu Y."/>
            <person name="Xiang H."/>
            <person name="Wang N."/>
            <person name="Wu K."/>
            <person name="Yang C."/>
            <person name="Zhou Q."/>
            <person name="Liao X."/>
            <person name="Yang L."/>
            <person name="Hu Q."/>
            <person name="Zhang J."/>
            <person name="Meng L."/>
            <person name="Jin L."/>
            <person name="Tian Y."/>
            <person name="Lian J."/>
            <person name="Yang J."/>
            <person name="Miao G."/>
            <person name="Liu S."/>
            <person name="Liang Z."/>
            <person name="Yan F."/>
            <person name="Li Y."/>
            <person name="Sun B."/>
            <person name="Zhang H."/>
            <person name="Zhang J."/>
            <person name="Zhu Y."/>
            <person name="Du M."/>
            <person name="Zhao Y."/>
            <person name="Schartl M."/>
            <person name="Tang Q."/>
            <person name="Wang J."/>
        </authorList>
    </citation>
    <scope>NUCLEOTIDE SEQUENCE</scope>
</reference>
<dbReference type="InterPro" id="IPR002126">
    <property type="entry name" value="Cadherin-like_dom"/>
</dbReference>
<keyword evidence="8 16" id="KW-0130">Cell adhesion</keyword>
<dbReference type="GO" id="GO:0007043">
    <property type="term" value="P:cell-cell junction assembly"/>
    <property type="evidence" value="ECO:0007669"/>
    <property type="project" value="TreeGrafter"/>
</dbReference>
<keyword evidence="4" id="KW-0479">Metal-binding</keyword>
<dbReference type="GO" id="GO:0045296">
    <property type="term" value="F:cadherin binding"/>
    <property type="evidence" value="ECO:0007669"/>
    <property type="project" value="TreeGrafter"/>
</dbReference>
<dbReference type="InterPro" id="IPR015919">
    <property type="entry name" value="Cadherin-like_sf"/>
</dbReference>
<dbReference type="FunFam" id="2.60.40.60:FF:000008">
    <property type="entry name" value="Cadherin 24"/>
    <property type="match status" value="1"/>
</dbReference>
<evidence type="ECO:0000256" key="8">
    <source>
        <dbReference type="ARBA" id="ARBA00022889"/>
    </source>
</evidence>
<dbReference type="FunFam" id="2.60.40.60:FF:000009">
    <property type="entry name" value="Cadherin 24"/>
    <property type="match status" value="1"/>
</dbReference>
<dbReference type="Gene3D" id="2.60.40.60">
    <property type="entry name" value="Cadherins"/>
    <property type="match status" value="5"/>
</dbReference>
<dbReference type="FunFam" id="2.60.40.60:FF:000012">
    <property type="entry name" value="Cadherin 24"/>
    <property type="match status" value="1"/>
</dbReference>
<dbReference type="GO" id="GO:0044331">
    <property type="term" value="P:cell-cell adhesion mediated by cadherin"/>
    <property type="evidence" value="ECO:0007669"/>
    <property type="project" value="TreeGrafter"/>
</dbReference>
<sequence length="805" mass="88162">MAPSWTIGRWTLVAALCLLSGCFFGWCEASRTSGPTKGGSQQEHGTSSLERVKRGWVWNQFFVVEEYTGTEPLYVGKIHTDSDEGEGNIKYTISGEGAGSIFIIDELTGDIHATERLDREEKAFYTLRAQARDRLSNDPLEPESEFVIKVQDINDSEPKFLAGPYIGSVAELSPIGTSVMNVTASDADDPTYGSSARVVYSVLDGEKFFTVDRHTGIIRTAVADLDRETQDRYELVVKATDMAGQMGGLSGSTTVTIVITDVNDNPPRFPQKMYQFTVSEGSAVGTPVGRIIATDTDMGENTDMTYLIRDGGDLFKVTTDMETQEAVVSIKKALDFESRRTHNVVVEAVNKHVDPRFVDLGTFKDQTIVRVSVSDVDEPPIFQPADGTIMEVQEDTRVGALVGIVTARDPDVMNAPVRFSIDRTTDQEMIFHIDPDSGVITLGKILDREIAGWHNITVKAVEADNHTMASHTAVSIRILDVNDNPPELATPYEASICEDAKAGQLIHTISVVDKDEPQSGHRFFFALAPEASGNRHFTLRDVKDNTAGIMTQRSGFNRHEQNVYFLPILVEDSGPPSLSSTNTLTIHICGCDPDGAIQSCNATAYVMSAALSPGALIALLVCILILIVLLLLILTLKRHRKGQKMTEDEEDMRDNVIKYNDEGGGEQDTQAYDMSALRNLYDFPEAKNSDSGPDLLSLPQWMQASRAPFFVDAAAAAAATADFSLFKGYIKKKVEQADADLSVPPYDSFQTYAFEGSSSPALSLSSIHTLSTTSEQDFSYLSDWGPRFRQLAGYYAPGNPEEEGS</sequence>
<keyword evidence="11" id="KW-0325">Glycoprotein</keyword>
<dbReference type="PRINTS" id="PR00205">
    <property type="entry name" value="CADHERIN"/>
</dbReference>
<keyword evidence="5 18" id="KW-0732">Signal</keyword>
<organism evidence="20 21">
    <name type="scientific">Cynoglossus semilaevis</name>
    <name type="common">Tongue sole</name>
    <dbReference type="NCBI Taxonomy" id="244447"/>
    <lineage>
        <taxon>Eukaryota</taxon>
        <taxon>Metazoa</taxon>
        <taxon>Chordata</taxon>
        <taxon>Craniata</taxon>
        <taxon>Vertebrata</taxon>
        <taxon>Euteleostomi</taxon>
        <taxon>Actinopterygii</taxon>
        <taxon>Neopterygii</taxon>
        <taxon>Teleostei</taxon>
        <taxon>Neoteleostei</taxon>
        <taxon>Acanthomorphata</taxon>
        <taxon>Carangaria</taxon>
        <taxon>Pleuronectiformes</taxon>
        <taxon>Pleuronectoidei</taxon>
        <taxon>Cynoglossidae</taxon>
        <taxon>Cynoglossinae</taxon>
        <taxon>Cynoglossus</taxon>
    </lineage>
</organism>
<evidence type="ECO:0000256" key="3">
    <source>
        <dbReference type="ARBA" id="ARBA00022692"/>
    </source>
</evidence>
<comment type="function">
    <text evidence="12">Cadherins are calcium-dependent cell adhesion proteins. They preferentially interact with themselves in a homophilic manner in connecting cells; cadherins may thus contribute to the sorting of heterogeneous cell types. PB-cadherins may have a role in the morphological organization of pituitary gland and brain tissues.</text>
</comment>
<dbReference type="FunFam" id="2.60.40.60:FF:000014">
    <property type="entry name" value="Cadherin 8"/>
    <property type="match status" value="1"/>
</dbReference>
<reference evidence="20" key="2">
    <citation type="submission" date="2025-08" db="UniProtKB">
        <authorList>
            <consortium name="Ensembl"/>
        </authorList>
    </citation>
    <scope>IDENTIFICATION</scope>
</reference>
<dbReference type="GO" id="GO:0002009">
    <property type="term" value="P:morphogenesis of an epithelium"/>
    <property type="evidence" value="ECO:0007669"/>
    <property type="project" value="UniProtKB-ARBA"/>
</dbReference>
<feature type="domain" description="Cadherin" evidence="19">
    <location>
        <begin position="161"/>
        <end position="269"/>
    </location>
</feature>
<dbReference type="KEGG" id="csem:103386725"/>
<dbReference type="SUPFAM" id="SSF49313">
    <property type="entry name" value="Cadherin-like"/>
    <property type="match status" value="5"/>
</dbReference>
<dbReference type="GO" id="GO:0016477">
    <property type="term" value="P:cell migration"/>
    <property type="evidence" value="ECO:0007669"/>
    <property type="project" value="TreeGrafter"/>
</dbReference>
<dbReference type="InParanoid" id="A0A3P8WTJ3"/>
<dbReference type="InterPro" id="IPR000233">
    <property type="entry name" value="Cadherin_Y-type_LIR"/>
</dbReference>
<evidence type="ECO:0000256" key="7">
    <source>
        <dbReference type="ARBA" id="ARBA00022837"/>
    </source>
</evidence>
<dbReference type="OrthoDB" id="6252479at2759"/>
<evidence type="ECO:0000313" key="20">
    <source>
        <dbReference type="Ensembl" id="ENSCSEP00000029827.1"/>
    </source>
</evidence>
<feature type="domain" description="Cadherin" evidence="19">
    <location>
        <begin position="384"/>
        <end position="488"/>
    </location>
</feature>
<feature type="domain" description="Cadherin" evidence="19">
    <location>
        <begin position="488"/>
        <end position="605"/>
    </location>
</feature>
<evidence type="ECO:0000256" key="13">
    <source>
        <dbReference type="ARBA" id="ARBA00069626"/>
    </source>
</evidence>
<dbReference type="PANTHER" id="PTHR24027:SF311">
    <property type="entry name" value="CADHERIN-22"/>
    <property type="match status" value="1"/>
</dbReference>
<dbReference type="GO" id="GO:0008013">
    <property type="term" value="F:beta-catenin binding"/>
    <property type="evidence" value="ECO:0007669"/>
    <property type="project" value="TreeGrafter"/>
</dbReference>
<evidence type="ECO:0000256" key="5">
    <source>
        <dbReference type="ARBA" id="ARBA00022729"/>
    </source>
</evidence>
<dbReference type="OMA" id="GAWAMHT"/>
<dbReference type="InterPro" id="IPR020894">
    <property type="entry name" value="Cadherin_CS"/>
</dbReference>
<dbReference type="GO" id="GO:0016342">
    <property type="term" value="C:catenin complex"/>
    <property type="evidence" value="ECO:0007669"/>
    <property type="project" value="TreeGrafter"/>
</dbReference>
<proteinExistence type="predicted"/>
<evidence type="ECO:0000256" key="4">
    <source>
        <dbReference type="ARBA" id="ARBA00022723"/>
    </source>
</evidence>
<keyword evidence="9 17" id="KW-1133">Transmembrane helix</keyword>
<keyword evidence="7 15" id="KW-0106">Calcium</keyword>
<dbReference type="GeneID" id="103386725"/>
<evidence type="ECO:0000256" key="2">
    <source>
        <dbReference type="ARBA" id="ARBA00022475"/>
    </source>
</evidence>
<dbReference type="Ensembl" id="ENSCSET00000030230.1">
    <property type="protein sequence ID" value="ENSCSEP00000029827.1"/>
    <property type="gene ID" value="ENSCSEG00000019123.1"/>
</dbReference>
<dbReference type="Pfam" id="PF00028">
    <property type="entry name" value="Cadherin"/>
    <property type="match status" value="5"/>
</dbReference>
<evidence type="ECO:0000256" key="15">
    <source>
        <dbReference type="PROSITE-ProRule" id="PRU00043"/>
    </source>
</evidence>
<dbReference type="Pfam" id="PF01049">
    <property type="entry name" value="CADH_Y-type_LIR"/>
    <property type="match status" value="1"/>
</dbReference>
<dbReference type="PROSITE" id="PS00232">
    <property type="entry name" value="CADHERIN_1"/>
    <property type="match status" value="2"/>
</dbReference>
<keyword evidence="3 16" id="KW-0812">Transmembrane</keyword>
<evidence type="ECO:0000256" key="11">
    <source>
        <dbReference type="ARBA" id="ARBA00023180"/>
    </source>
</evidence>
<evidence type="ECO:0000256" key="9">
    <source>
        <dbReference type="ARBA" id="ARBA00022989"/>
    </source>
</evidence>
<keyword evidence="2" id="KW-1003">Cell membrane</keyword>
<dbReference type="GeneTree" id="ENSGT00940000159376"/>
<dbReference type="GO" id="GO:0034332">
    <property type="term" value="P:adherens junction organization"/>
    <property type="evidence" value="ECO:0007669"/>
    <property type="project" value="TreeGrafter"/>
</dbReference>
<feature type="domain" description="Cadherin" evidence="19">
    <location>
        <begin position="80"/>
        <end position="160"/>
    </location>
</feature>
<dbReference type="CDD" id="cd11304">
    <property type="entry name" value="Cadherin_repeat"/>
    <property type="match status" value="5"/>
</dbReference>
<keyword evidence="10 17" id="KW-0472">Membrane</keyword>
<evidence type="ECO:0000259" key="19">
    <source>
        <dbReference type="PROSITE" id="PS50268"/>
    </source>
</evidence>
<evidence type="ECO:0000256" key="17">
    <source>
        <dbReference type="SAM" id="Phobius"/>
    </source>
</evidence>
<feature type="signal peptide" evidence="18">
    <location>
        <begin position="1"/>
        <end position="29"/>
    </location>
</feature>
<dbReference type="AlphaFoldDB" id="A0A3P8WTJ3"/>
<keyword evidence="6" id="KW-0677">Repeat</keyword>
<dbReference type="STRING" id="244447.ENSCSEP00000029827"/>
<dbReference type="GO" id="GO:0005912">
    <property type="term" value="C:adherens junction"/>
    <property type="evidence" value="ECO:0007669"/>
    <property type="project" value="TreeGrafter"/>
</dbReference>
<dbReference type="PANTHER" id="PTHR24027">
    <property type="entry name" value="CADHERIN-23"/>
    <property type="match status" value="1"/>
</dbReference>
<dbReference type="GO" id="GO:0000902">
    <property type="term" value="P:cell morphogenesis"/>
    <property type="evidence" value="ECO:0007669"/>
    <property type="project" value="TreeGrafter"/>
</dbReference>
<name>A0A3P8WTJ3_CYNSE</name>
<dbReference type="SMART" id="SM00112">
    <property type="entry name" value="CA"/>
    <property type="match status" value="5"/>
</dbReference>
<dbReference type="InterPro" id="IPR027397">
    <property type="entry name" value="Catenin-bd_sf"/>
</dbReference>
<evidence type="ECO:0000256" key="14">
    <source>
        <dbReference type="ARBA" id="ARBA00077373"/>
    </source>
</evidence>
<dbReference type="PROSITE" id="PS50268">
    <property type="entry name" value="CADHERIN_2"/>
    <property type="match status" value="5"/>
</dbReference>
<accession>A0A3P8WTJ3</accession>
<dbReference type="GO" id="GO:0016339">
    <property type="term" value="P:calcium-dependent cell-cell adhesion via plasma membrane cell adhesion molecules"/>
    <property type="evidence" value="ECO:0007669"/>
    <property type="project" value="TreeGrafter"/>
</dbReference>
<dbReference type="RefSeq" id="XP_008319348.1">
    <property type="nucleotide sequence ID" value="XM_008321126.3"/>
</dbReference>
<dbReference type="GO" id="GO:0005509">
    <property type="term" value="F:calcium ion binding"/>
    <property type="evidence" value="ECO:0007669"/>
    <property type="project" value="UniProtKB-UniRule"/>
</dbReference>
<reference evidence="20" key="3">
    <citation type="submission" date="2025-09" db="UniProtKB">
        <authorList>
            <consortium name="Ensembl"/>
        </authorList>
    </citation>
    <scope>IDENTIFICATION</scope>
</reference>
<dbReference type="InterPro" id="IPR039808">
    <property type="entry name" value="Cadherin"/>
</dbReference>
<dbReference type="CTD" id="64405"/>
<protein>
    <recommendedName>
        <fullName evidence="13">Cadherin-22</fullName>
    </recommendedName>
    <alternativeName>
        <fullName evidence="14">Pituitary and brain cadherin</fullName>
    </alternativeName>
</protein>
<evidence type="ECO:0000256" key="12">
    <source>
        <dbReference type="ARBA" id="ARBA00057645"/>
    </source>
</evidence>
<dbReference type="Gene3D" id="4.10.900.10">
    <property type="entry name" value="TCF3-CBD (Catenin binding domain)"/>
    <property type="match status" value="1"/>
</dbReference>
<keyword evidence="21" id="KW-1185">Reference proteome</keyword>
<comment type="subcellular location">
    <subcellularLocation>
        <location evidence="1 16">Cell membrane</location>
        <topology evidence="1 16">Single-pass type I membrane protein</topology>
    </subcellularLocation>
</comment>
<dbReference type="GO" id="GO:0007156">
    <property type="term" value="P:homophilic cell adhesion via plasma membrane adhesion molecules"/>
    <property type="evidence" value="ECO:0007669"/>
    <property type="project" value="InterPro"/>
</dbReference>
<evidence type="ECO:0000313" key="21">
    <source>
        <dbReference type="Proteomes" id="UP000265120"/>
    </source>
</evidence>
<dbReference type="Proteomes" id="UP000265120">
    <property type="component" value="Chromosome 11"/>
</dbReference>
<evidence type="ECO:0000256" key="18">
    <source>
        <dbReference type="SAM" id="SignalP"/>
    </source>
</evidence>
<feature type="chain" id="PRO_5017933637" description="Cadherin-22" evidence="18">
    <location>
        <begin position="30"/>
        <end position="805"/>
    </location>
</feature>
<evidence type="ECO:0000256" key="1">
    <source>
        <dbReference type="ARBA" id="ARBA00004251"/>
    </source>
</evidence>
<feature type="domain" description="Cadherin" evidence="19">
    <location>
        <begin position="270"/>
        <end position="382"/>
    </location>
</feature>
<evidence type="ECO:0000256" key="16">
    <source>
        <dbReference type="RuleBase" id="RU003318"/>
    </source>
</evidence>
<evidence type="ECO:0000256" key="6">
    <source>
        <dbReference type="ARBA" id="ARBA00022737"/>
    </source>
</evidence>
<evidence type="ECO:0000256" key="10">
    <source>
        <dbReference type="ARBA" id="ARBA00023136"/>
    </source>
</evidence>
<dbReference type="FunFam" id="2.60.40.60:FF:000017">
    <property type="entry name" value="Cadherin 24"/>
    <property type="match status" value="1"/>
</dbReference>
<feature type="transmembrane region" description="Helical" evidence="17">
    <location>
        <begin position="615"/>
        <end position="636"/>
    </location>
</feature>
<dbReference type="FunFam" id="4.10.900.10:FF:000007">
    <property type="entry name" value="Cadherin 22"/>
    <property type="match status" value="1"/>
</dbReference>